<organism evidence="1">
    <name type="scientific">Pseudomonas fluorescens</name>
    <dbReference type="NCBI Taxonomy" id="294"/>
    <lineage>
        <taxon>Bacteria</taxon>
        <taxon>Pseudomonadati</taxon>
        <taxon>Pseudomonadota</taxon>
        <taxon>Gammaproteobacteria</taxon>
        <taxon>Pseudomonadales</taxon>
        <taxon>Pseudomonadaceae</taxon>
        <taxon>Pseudomonas</taxon>
    </lineage>
</organism>
<reference evidence="1" key="1">
    <citation type="submission" date="2019-09" db="EMBL/GenBank/DDBJ databases">
        <authorList>
            <person name="Chandra G."/>
            <person name="Truman W A."/>
        </authorList>
    </citation>
    <scope>NUCLEOTIDE SEQUENCE</scope>
    <source>
        <strain evidence="1">PS683</strain>
    </source>
</reference>
<proteinExistence type="predicted"/>
<name>A0A5E6MMD1_PSEFL</name>
<dbReference type="EMBL" id="LR700642">
    <property type="protein sequence ID" value="VVM13801.1"/>
    <property type="molecule type" value="Genomic_DNA"/>
</dbReference>
<sequence>MGVKLNCVGGVLFCAVLSTQGARADNCQLSVSQPRIDYGLIRREETADSSTLALGTRALQLSVLCVEPSAMALRFLGAANGSGFRFGRQGRFRIHLRHAQVDGLTVEWAAAPQAGEHGGGQLLPGQVLVASAAGAAVKGKRLTAQVEIHVDLPSDALQVRHQTVLEGQGTFELISPAVPLSR</sequence>
<gene>
    <name evidence="1" type="ORF">PS683_02096</name>
</gene>
<evidence type="ECO:0000313" key="1">
    <source>
        <dbReference type="EMBL" id="VVM13801.1"/>
    </source>
</evidence>
<dbReference type="AlphaFoldDB" id="A0A5E6MMD1"/>
<protein>
    <recommendedName>
        <fullName evidence="2">DUF1120 domain-containing protein</fullName>
    </recommendedName>
</protein>
<evidence type="ECO:0008006" key="2">
    <source>
        <dbReference type="Google" id="ProtNLM"/>
    </source>
</evidence>
<accession>A0A5E6MMD1</accession>